<reference evidence="2 3" key="1">
    <citation type="submission" date="2019-04" db="EMBL/GenBank/DDBJ databases">
        <title>Comparative genomics and transcriptomics to analyze fruiting body development in filamentous ascomycetes.</title>
        <authorList>
            <consortium name="DOE Joint Genome Institute"/>
            <person name="Lutkenhaus R."/>
            <person name="Traeger S."/>
            <person name="Breuer J."/>
            <person name="Kuo A."/>
            <person name="Lipzen A."/>
            <person name="Pangilinan J."/>
            <person name="Dilworth D."/>
            <person name="Sandor L."/>
            <person name="Poggeler S."/>
            <person name="Barry K."/>
            <person name="Grigoriev I.V."/>
            <person name="Nowrousian M."/>
        </authorList>
    </citation>
    <scope>NUCLEOTIDE SEQUENCE [LARGE SCALE GENOMIC DNA]</scope>
    <source>
        <strain evidence="2 3">CBS 389.68</strain>
    </source>
</reference>
<feature type="compositionally biased region" description="Acidic residues" evidence="1">
    <location>
        <begin position="221"/>
        <end position="243"/>
    </location>
</feature>
<dbReference type="CDD" id="cd00029">
    <property type="entry name" value="C1"/>
    <property type="match status" value="1"/>
</dbReference>
<feature type="region of interest" description="Disordered" evidence="1">
    <location>
        <begin position="166"/>
        <end position="251"/>
    </location>
</feature>
<feature type="region of interest" description="Disordered" evidence="1">
    <location>
        <begin position="1"/>
        <end position="50"/>
    </location>
</feature>
<feature type="region of interest" description="Disordered" evidence="1">
    <location>
        <begin position="351"/>
        <end position="557"/>
    </location>
</feature>
<evidence type="ECO:0000256" key="1">
    <source>
        <dbReference type="SAM" id="MobiDB-lite"/>
    </source>
</evidence>
<evidence type="ECO:0000313" key="2">
    <source>
        <dbReference type="EMBL" id="TGZ82240.1"/>
    </source>
</evidence>
<feature type="compositionally biased region" description="Basic and acidic residues" evidence="1">
    <location>
        <begin position="40"/>
        <end position="50"/>
    </location>
</feature>
<feature type="compositionally biased region" description="Polar residues" evidence="1">
    <location>
        <begin position="1"/>
        <end position="38"/>
    </location>
</feature>
<gene>
    <name evidence="2" type="ORF">EX30DRAFT_219432</name>
</gene>
<keyword evidence="3" id="KW-1185">Reference proteome</keyword>
<feature type="compositionally biased region" description="Pro residues" evidence="1">
    <location>
        <begin position="362"/>
        <end position="377"/>
    </location>
</feature>
<dbReference type="OrthoDB" id="5399244at2759"/>
<sequence length="658" mass="72385">MESIISSSRQNYPALNRSRTMPASGFSNIVTSSASSLSRGRRELRHEKRSISDWKQNVTHAGAWPGIESTLEEDDVESLMERFRETNHARQRSHERREVVIEQDGEVIECEEERLRRRVFDAPPTLRSTLSCPEDPRSPATYRTDVPFVFPEVHTPAPTECTFTEEQTQPHHHAQDVQRPETYTPPQTIYDPAAPPVTKHQYLRVPVRVHSPPHTPPMTPIDEDSDDEDDEDGGVTMSDEDFESSVPSSPDLGFVGVHVELPRSSKSYHVEIVFDPGDYSDSEYEDSEVHSIPTRPIPVLPLPTTTPLDLSGTILAPLVEEKEELEPVKFNAPLPVIPTIKVDEIPSLAVTTPLPPSRAESPLPPSSPSPADIPLPVTPATKPADPVDIPLPLTPISAPTDPADIPLPLTPLTSPTKPADIPLPPSPESLPLDHPPPPYIPPLTRSASPDIPPAPFPEDVIREASPPPPPLPEDIIEPTRPKPQTIQSSPLIPTVPPPSKSPRPPPTQRTISALSPPPSLPAPPLSGLGLQLAPTTSISKTSPSGTPRDPKTAPKKPHHCLLSGHVFIPYTQAAPAVCTRCQEKKLRTAWQCVVAERCGIVVCTECRDELKTVVVGEEDKVVVRDEEKGEVVWGRWEQEWVVVMGRMRIRKGKGKWKL</sequence>
<dbReference type="PRINTS" id="PR01217">
    <property type="entry name" value="PRICHEXTENSN"/>
</dbReference>
<accession>A0A4S2MZN4</accession>
<feature type="compositionally biased region" description="Pro residues" evidence="1">
    <location>
        <begin position="515"/>
        <end position="524"/>
    </location>
</feature>
<feature type="compositionally biased region" description="Low complexity" evidence="1">
    <location>
        <begin position="525"/>
        <end position="534"/>
    </location>
</feature>
<feature type="compositionally biased region" description="Low complexity" evidence="1">
    <location>
        <begin position="406"/>
        <end position="418"/>
    </location>
</feature>
<feature type="compositionally biased region" description="Pro residues" evidence="1">
    <location>
        <begin position="493"/>
        <end position="507"/>
    </location>
</feature>
<protein>
    <submittedName>
        <fullName evidence="2">Uncharacterized protein</fullName>
    </submittedName>
</protein>
<organism evidence="2 3">
    <name type="scientific">Ascodesmis nigricans</name>
    <dbReference type="NCBI Taxonomy" id="341454"/>
    <lineage>
        <taxon>Eukaryota</taxon>
        <taxon>Fungi</taxon>
        <taxon>Dikarya</taxon>
        <taxon>Ascomycota</taxon>
        <taxon>Pezizomycotina</taxon>
        <taxon>Pezizomycetes</taxon>
        <taxon>Pezizales</taxon>
        <taxon>Ascodesmidaceae</taxon>
        <taxon>Ascodesmis</taxon>
    </lineage>
</organism>
<evidence type="ECO:0000313" key="3">
    <source>
        <dbReference type="Proteomes" id="UP000298138"/>
    </source>
</evidence>
<dbReference type="Proteomes" id="UP000298138">
    <property type="component" value="Unassembled WGS sequence"/>
</dbReference>
<dbReference type="InParanoid" id="A0A4S2MZN4"/>
<proteinExistence type="predicted"/>
<dbReference type="EMBL" id="ML220116">
    <property type="protein sequence ID" value="TGZ82240.1"/>
    <property type="molecule type" value="Genomic_DNA"/>
</dbReference>
<feature type="compositionally biased region" description="Polar residues" evidence="1">
    <location>
        <begin position="535"/>
        <end position="545"/>
    </location>
</feature>
<feature type="compositionally biased region" description="Pro residues" evidence="1">
    <location>
        <begin position="421"/>
        <end position="441"/>
    </location>
</feature>
<dbReference type="AlphaFoldDB" id="A0A4S2MZN4"/>
<name>A0A4S2MZN4_9PEZI</name>